<sequence>MTAVAEAYAGEDPDSPLVDQAASGDSRAFKQLYERHYKRVYALCLRMTANPESAEECTQEAFIKAWRKLDTFNKQSRFSTWLHTLASRTTLDYLRKHKSWLKLVFSQEEESIPEAHGPSLEQDNIELSSLDKLLCRLPERARVVFTLHGVEGYRHVEIAEMLGISSGASRAQYHRARNLLQEWLDHEAE</sequence>
<evidence type="ECO:0000256" key="3">
    <source>
        <dbReference type="ARBA" id="ARBA00023082"/>
    </source>
</evidence>
<evidence type="ECO:0000259" key="6">
    <source>
        <dbReference type="Pfam" id="PF08281"/>
    </source>
</evidence>
<evidence type="ECO:0000313" key="7">
    <source>
        <dbReference type="EMBL" id="MBB6520660.1"/>
    </source>
</evidence>
<dbReference type="Pfam" id="PF04542">
    <property type="entry name" value="Sigma70_r2"/>
    <property type="match status" value="1"/>
</dbReference>
<dbReference type="GO" id="GO:0006352">
    <property type="term" value="P:DNA-templated transcription initiation"/>
    <property type="evidence" value="ECO:0007669"/>
    <property type="project" value="InterPro"/>
</dbReference>
<dbReference type="InterPro" id="IPR036388">
    <property type="entry name" value="WH-like_DNA-bd_sf"/>
</dbReference>
<dbReference type="InParanoid" id="A0A7X0JSM6"/>
<dbReference type="PANTHER" id="PTHR43133">
    <property type="entry name" value="RNA POLYMERASE ECF-TYPE SIGMA FACTO"/>
    <property type="match status" value="1"/>
</dbReference>
<dbReference type="InterPro" id="IPR013324">
    <property type="entry name" value="RNA_pol_sigma_r3/r4-like"/>
</dbReference>
<dbReference type="InterPro" id="IPR007627">
    <property type="entry name" value="RNA_pol_sigma70_r2"/>
</dbReference>
<protein>
    <submittedName>
        <fullName evidence="7">RNA polymerase sigma-70 factor (ECF subfamily)</fullName>
    </submittedName>
</protein>
<evidence type="ECO:0000256" key="2">
    <source>
        <dbReference type="ARBA" id="ARBA00023015"/>
    </source>
</evidence>
<feature type="domain" description="RNA polymerase sigma factor 70 region 4 type 2" evidence="6">
    <location>
        <begin position="129"/>
        <end position="178"/>
    </location>
</feature>
<dbReference type="GO" id="GO:0016987">
    <property type="term" value="F:sigma factor activity"/>
    <property type="evidence" value="ECO:0007669"/>
    <property type="project" value="UniProtKB-KW"/>
</dbReference>
<comment type="caution">
    <text evidence="7">The sequence shown here is derived from an EMBL/GenBank/DDBJ whole genome shotgun (WGS) entry which is preliminary data.</text>
</comment>
<dbReference type="Proteomes" id="UP000528457">
    <property type="component" value="Unassembled WGS sequence"/>
</dbReference>
<dbReference type="Pfam" id="PF08281">
    <property type="entry name" value="Sigma70_r4_2"/>
    <property type="match status" value="1"/>
</dbReference>
<proteinExistence type="inferred from homology"/>
<keyword evidence="4" id="KW-0804">Transcription</keyword>
<organism evidence="7 8">
    <name type="scientific">Pseudoteredinibacter isoporae</name>
    <dbReference type="NCBI Taxonomy" id="570281"/>
    <lineage>
        <taxon>Bacteria</taxon>
        <taxon>Pseudomonadati</taxon>
        <taxon>Pseudomonadota</taxon>
        <taxon>Gammaproteobacteria</taxon>
        <taxon>Cellvibrionales</taxon>
        <taxon>Cellvibrionaceae</taxon>
        <taxon>Pseudoteredinibacter</taxon>
    </lineage>
</organism>
<dbReference type="Gene3D" id="1.10.1740.10">
    <property type="match status" value="1"/>
</dbReference>
<dbReference type="SUPFAM" id="SSF88946">
    <property type="entry name" value="Sigma2 domain of RNA polymerase sigma factors"/>
    <property type="match status" value="1"/>
</dbReference>
<comment type="similarity">
    <text evidence="1">Belongs to the sigma-70 factor family. ECF subfamily.</text>
</comment>
<dbReference type="Gene3D" id="1.10.10.10">
    <property type="entry name" value="Winged helix-like DNA-binding domain superfamily/Winged helix DNA-binding domain"/>
    <property type="match status" value="1"/>
</dbReference>
<evidence type="ECO:0000313" key="8">
    <source>
        <dbReference type="Proteomes" id="UP000528457"/>
    </source>
</evidence>
<dbReference type="SUPFAM" id="SSF88659">
    <property type="entry name" value="Sigma3 and sigma4 domains of RNA polymerase sigma factors"/>
    <property type="match status" value="1"/>
</dbReference>
<name>A0A7X0JSM6_9GAMM</name>
<accession>A0A7X0JSM6</accession>
<dbReference type="InterPro" id="IPR013249">
    <property type="entry name" value="RNA_pol_sigma70_r4_t2"/>
</dbReference>
<dbReference type="InterPro" id="IPR014284">
    <property type="entry name" value="RNA_pol_sigma-70_dom"/>
</dbReference>
<dbReference type="AlphaFoldDB" id="A0A7X0JSM6"/>
<reference evidence="7 8" key="1">
    <citation type="submission" date="2020-08" db="EMBL/GenBank/DDBJ databases">
        <title>Genomic Encyclopedia of Type Strains, Phase IV (KMG-IV): sequencing the most valuable type-strain genomes for metagenomic binning, comparative biology and taxonomic classification.</title>
        <authorList>
            <person name="Goeker M."/>
        </authorList>
    </citation>
    <scope>NUCLEOTIDE SEQUENCE [LARGE SCALE GENOMIC DNA]</scope>
    <source>
        <strain evidence="7 8">DSM 22368</strain>
    </source>
</reference>
<keyword evidence="3" id="KW-0731">Sigma factor</keyword>
<keyword evidence="8" id="KW-1185">Reference proteome</keyword>
<evidence type="ECO:0000256" key="1">
    <source>
        <dbReference type="ARBA" id="ARBA00010641"/>
    </source>
</evidence>
<feature type="domain" description="RNA polymerase sigma-70 region 2" evidence="5">
    <location>
        <begin position="32"/>
        <end position="98"/>
    </location>
</feature>
<dbReference type="InterPro" id="IPR039425">
    <property type="entry name" value="RNA_pol_sigma-70-like"/>
</dbReference>
<keyword evidence="2" id="KW-0805">Transcription regulation</keyword>
<dbReference type="RefSeq" id="WP_166850592.1">
    <property type="nucleotide sequence ID" value="NZ_JAAONY010000001.1"/>
</dbReference>
<dbReference type="EMBL" id="JACHHT010000001">
    <property type="protein sequence ID" value="MBB6520660.1"/>
    <property type="molecule type" value="Genomic_DNA"/>
</dbReference>
<dbReference type="InterPro" id="IPR013325">
    <property type="entry name" value="RNA_pol_sigma_r2"/>
</dbReference>
<dbReference type="NCBIfam" id="TIGR02937">
    <property type="entry name" value="sigma70-ECF"/>
    <property type="match status" value="1"/>
</dbReference>
<evidence type="ECO:0000256" key="4">
    <source>
        <dbReference type="ARBA" id="ARBA00023163"/>
    </source>
</evidence>
<dbReference type="GO" id="GO:0003677">
    <property type="term" value="F:DNA binding"/>
    <property type="evidence" value="ECO:0007669"/>
    <property type="project" value="InterPro"/>
</dbReference>
<dbReference type="PANTHER" id="PTHR43133:SF46">
    <property type="entry name" value="RNA POLYMERASE SIGMA-70 FACTOR ECF SUBFAMILY"/>
    <property type="match status" value="1"/>
</dbReference>
<evidence type="ECO:0000259" key="5">
    <source>
        <dbReference type="Pfam" id="PF04542"/>
    </source>
</evidence>
<gene>
    <name evidence="7" type="ORF">HNR48_000938</name>
</gene>